<evidence type="ECO:0000256" key="1">
    <source>
        <dbReference type="ARBA" id="ARBA00038414"/>
    </source>
</evidence>
<evidence type="ECO:0000313" key="3">
    <source>
        <dbReference type="Proteomes" id="UP001201812"/>
    </source>
</evidence>
<protein>
    <recommendedName>
        <fullName evidence="4">Arylsulfatase</fullName>
    </recommendedName>
</protein>
<sequence length="219" mass="23121">MPRLALIHALSHSVAPINEAFARDWPEAVRMNLLDDSLSADLARNGRGLDDAMHERFQRLAQYAVDTGAQGILFTCSAFGPCIEAVARRHAGIPVLKPNEAMIDEALQGLQGRLGLIATFAPTLASMPPEFPQGTALETALAEGALDALNAGDTQRHDALIAEQAAALRDRGCTRIALAQFSMARARDACEAASGLPVLTTVDSAVRALRRRTGGGASA</sequence>
<gene>
    <name evidence="2" type="ORF">DdX_21564</name>
</gene>
<dbReference type="GO" id="GO:0047661">
    <property type="term" value="F:amino-acid racemase activity"/>
    <property type="evidence" value="ECO:0007669"/>
    <property type="project" value="InterPro"/>
</dbReference>
<keyword evidence="3" id="KW-1185">Reference proteome</keyword>
<dbReference type="AlphaFoldDB" id="A0AAD4MEU0"/>
<name>A0AAD4MEU0_9BILA</name>
<dbReference type="EMBL" id="JAKKPZ010000849">
    <property type="protein sequence ID" value="KAI1691920.1"/>
    <property type="molecule type" value="Genomic_DNA"/>
</dbReference>
<evidence type="ECO:0008006" key="4">
    <source>
        <dbReference type="Google" id="ProtNLM"/>
    </source>
</evidence>
<reference evidence="2" key="1">
    <citation type="submission" date="2022-01" db="EMBL/GenBank/DDBJ databases">
        <title>Genome Sequence Resource for Two Populations of Ditylenchus destructor, the Migratory Endoparasitic Phytonematode.</title>
        <authorList>
            <person name="Zhang H."/>
            <person name="Lin R."/>
            <person name="Xie B."/>
        </authorList>
    </citation>
    <scope>NUCLEOTIDE SEQUENCE</scope>
    <source>
        <strain evidence="2">BazhouSP</strain>
    </source>
</reference>
<dbReference type="InterPro" id="IPR053714">
    <property type="entry name" value="Iso_Racemase_Enz_sf"/>
</dbReference>
<dbReference type="Gene3D" id="3.40.50.12500">
    <property type="match status" value="1"/>
</dbReference>
<organism evidence="2 3">
    <name type="scientific">Ditylenchus destructor</name>
    <dbReference type="NCBI Taxonomy" id="166010"/>
    <lineage>
        <taxon>Eukaryota</taxon>
        <taxon>Metazoa</taxon>
        <taxon>Ecdysozoa</taxon>
        <taxon>Nematoda</taxon>
        <taxon>Chromadorea</taxon>
        <taxon>Rhabditida</taxon>
        <taxon>Tylenchina</taxon>
        <taxon>Tylenchomorpha</taxon>
        <taxon>Sphaerularioidea</taxon>
        <taxon>Anguinidae</taxon>
        <taxon>Anguininae</taxon>
        <taxon>Ditylenchus</taxon>
    </lineage>
</organism>
<dbReference type="Proteomes" id="UP001201812">
    <property type="component" value="Unassembled WGS sequence"/>
</dbReference>
<comment type="similarity">
    <text evidence="1">Belongs to the HyuE racemase family.</text>
</comment>
<proteinExistence type="inferred from homology"/>
<comment type="caution">
    <text evidence="2">The sequence shown here is derived from an EMBL/GenBank/DDBJ whole genome shotgun (WGS) entry which is preliminary data.</text>
</comment>
<dbReference type="Pfam" id="PF01177">
    <property type="entry name" value="Asp_Glu_race"/>
    <property type="match status" value="1"/>
</dbReference>
<dbReference type="InterPro" id="IPR015942">
    <property type="entry name" value="Asp/Glu/hydantoin_racemase"/>
</dbReference>
<evidence type="ECO:0000313" key="2">
    <source>
        <dbReference type="EMBL" id="KAI1691920.1"/>
    </source>
</evidence>
<accession>A0AAD4MEU0</accession>